<dbReference type="Gene3D" id="3.40.50.1980">
    <property type="entry name" value="Nitrogenase molybdenum iron protein domain"/>
    <property type="match status" value="2"/>
</dbReference>
<dbReference type="KEGG" id="dcp:RN607_02940"/>
<evidence type="ECO:0000256" key="3">
    <source>
        <dbReference type="ARBA" id="ARBA00022448"/>
    </source>
</evidence>
<dbReference type="PROSITE" id="PS50983">
    <property type="entry name" value="FE_B12_PBP"/>
    <property type="match status" value="1"/>
</dbReference>
<protein>
    <submittedName>
        <fullName evidence="7">ABC transporter substrate-binding protein</fullName>
    </submittedName>
</protein>
<proteinExistence type="inferred from homology"/>
<organism evidence="7">
    <name type="scientific">Demequina capsici</name>
    <dbReference type="NCBI Taxonomy" id="3075620"/>
    <lineage>
        <taxon>Bacteria</taxon>
        <taxon>Bacillati</taxon>
        <taxon>Actinomycetota</taxon>
        <taxon>Actinomycetes</taxon>
        <taxon>Micrococcales</taxon>
        <taxon>Demequinaceae</taxon>
        <taxon>Demequina</taxon>
    </lineage>
</organism>
<dbReference type="EMBL" id="CP134880">
    <property type="protein sequence ID" value="WNM27974.1"/>
    <property type="molecule type" value="Genomic_DNA"/>
</dbReference>
<evidence type="ECO:0000259" key="6">
    <source>
        <dbReference type="PROSITE" id="PS50983"/>
    </source>
</evidence>
<name>A0AA96JGI5_9MICO</name>
<dbReference type="GO" id="GO:0030288">
    <property type="term" value="C:outer membrane-bounded periplasmic space"/>
    <property type="evidence" value="ECO:0007669"/>
    <property type="project" value="TreeGrafter"/>
</dbReference>
<dbReference type="Pfam" id="PF01497">
    <property type="entry name" value="Peripla_BP_2"/>
    <property type="match status" value="1"/>
</dbReference>
<feature type="signal peptide" evidence="5">
    <location>
        <begin position="1"/>
        <end position="22"/>
    </location>
</feature>
<evidence type="ECO:0000256" key="4">
    <source>
        <dbReference type="ARBA" id="ARBA00022729"/>
    </source>
</evidence>
<evidence type="ECO:0000256" key="5">
    <source>
        <dbReference type="SAM" id="SignalP"/>
    </source>
</evidence>
<dbReference type="SUPFAM" id="SSF53807">
    <property type="entry name" value="Helical backbone' metal receptor"/>
    <property type="match status" value="1"/>
</dbReference>
<feature type="chain" id="PRO_5041655849" evidence="5">
    <location>
        <begin position="23"/>
        <end position="360"/>
    </location>
</feature>
<evidence type="ECO:0000256" key="1">
    <source>
        <dbReference type="ARBA" id="ARBA00004196"/>
    </source>
</evidence>
<evidence type="ECO:0000313" key="7">
    <source>
        <dbReference type="EMBL" id="WNM27974.1"/>
    </source>
</evidence>
<dbReference type="RefSeq" id="WP_313544218.1">
    <property type="nucleotide sequence ID" value="NZ_CP134880.1"/>
</dbReference>
<dbReference type="InterPro" id="IPR002491">
    <property type="entry name" value="ABC_transptr_periplasmic_BD"/>
</dbReference>
<accession>A0AA96JGI5</accession>
<dbReference type="PROSITE" id="PS51257">
    <property type="entry name" value="PROKAR_LIPOPROTEIN"/>
    <property type="match status" value="1"/>
</dbReference>
<dbReference type="PANTHER" id="PTHR30532:SF24">
    <property type="entry name" value="FERRIC ENTEROBACTIN-BINDING PERIPLASMIC PROTEIN FEPB"/>
    <property type="match status" value="1"/>
</dbReference>
<dbReference type="GO" id="GO:1901678">
    <property type="term" value="P:iron coordination entity transport"/>
    <property type="evidence" value="ECO:0007669"/>
    <property type="project" value="UniProtKB-ARBA"/>
</dbReference>
<comment type="subcellular location">
    <subcellularLocation>
        <location evidence="1">Cell envelope</location>
    </subcellularLocation>
</comment>
<feature type="domain" description="Fe/B12 periplasmic-binding" evidence="6">
    <location>
        <begin position="71"/>
        <end position="343"/>
    </location>
</feature>
<dbReference type="PANTHER" id="PTHR30532">
    <property type="entry name" value="IRON III DICITRATE-BINDING PERIPLASMIC PROTEIN"/>
    <property type="match status" value="1"/>
</dbReference>
<dbReference type="AlphaFoldDB" id="A0AA96JGI5"/>
<comment type="similarity">
    <text evidence="2">Belongs to the bacterial solute-binding protein 8 family.</text>
</comment>
<dbReference type="InterPro" id="IPR051313">
    <property type="entry name" value="Bact_iron-sidero_bind"/>
</dbReference>
<reference evidence="7" key="1">
    <citation type="submission" date="2023-09" db="EMBL/GenBank/DDBJ databases">
        <title>Demequina sp. a novel bacteria isolated from Capsicum annuum.</title>
        <authorList>
            <person name="Humaira Z."/>
            <person name="Lee J."/>
            <person name="Cho D."/>
        </authorList>
    </citation>
    <scope>NUCLEOTIDE SEQUENCE</scope>
    <source>
        <strain evidence="7">PMTSA13</strain>
    </source>
</reference>
<keyword evidence="4 5" id="KW-0732">Signal</keyword>
<evidence type="ECO:0000256" key="2">
    <source>
        <dbReference type="ARBA" id="ARBA00008814"/>
    </source>
</evidence>
<sequence>MHTTTRRFAAAALAAAAAVLMAACSSDTPQASTSESTSESTTATADAAADAFPVTVTGMYGDVTIESQPERVVTLGSREHELLYSLGIAPVAVPTSWKGYDYATGPWAEAAREAVNATPETFDTSTIDAEVIAGFNPDLIVATYTDLSQEEYTLLSQIAPVIVRGADDVAYGMSLTDELTVIGQATGTSDKAAEVIQQIDDEFAAVRDAHPEWAGKEGAVGFYYEGQAGVYCETDNRSQFLASVGLSTDLLASLCAGQTWVSLSAEQLDQLSGFDTILWQTAATPETEPAIEGLPLYASLGVTQKGGNLWITDETLEAALFANSPSSIAYSLSALVPQLEAALDGDPTTEIPVYADPSAA</sequence>
<gene>
    <name evidence="7" type="ORF">RN607_02940</name>
</gene>
<keyword evidence="3" id="KW-0813">Transport</keyword>
<dbReference type="Proteomes" id="UP001303408">
    <property type="component" value="Chromosome"/>
</dbReference>